<feature type="binding site" evidence="6">
    <location>
        <position position="46"/>
    </location>
    <ligand>
        <name>phosphate</name>
        <dbReference type="ChEBI" id="CHEBI:43474"/>
    </ligand>
</feature>
<feature type="domain" description="Nucleoside phosphorylase" evidence="7">
    <location>
        <begin position="40"/>
        <end position="270"/>
    </location>
</feature>
<keyword evidence="4 5" id="KW-0808">Transferase</keyword>
<dbReference type="CDD" id="cd09009">
    <property type="entry name" value="PNP-EcPNPII_like"/>
    <property type="match status" value="1"/>
</dbReference>
<evidence type="ECO:0000256" key="2">
    <source>
        <dbReference type="ARBA" id="ARBA00006751"/>
    </source>
</evidence>
<dbReference type="SUPFAM" id="SSF53167">
    <property type="entry name" value="Purine and uridine phosphorylases"/>
    <property type="match status" value="1"/>
</dbReference>
<evidence type="ECO:0000256" key="6">
    <source>
        <dbReference type="PIRSR" id="PIRSR000477-2"/>
    </source>
</evidence>
<dbReference type="InterPro" id="IPR011268">
    <property type="entry name" value="Purine_phosphorylase"/>
</dbReference>
<comment type="function">
    <text evidence="5">The purine nucleoside phosphorylases catalyze the phosphorolytic breakdown of the N-glycosidic bond in the beta-(deoxy)ribonucleoside molecules, with the formation of the corresponding free purine bases and pentose-1-phosphate.</text>
</comment>
<dbReference type="PANTHER" id="PTHR11904">
    <property type="entry name" value="METHYLTHIOADENOSINE/PURINE NUCLEOSIDE PHOSPHORYLASE"/>
    <property type="match status" value="1"/>
</dbReference>
<evidence type="ECO:0000256" key="3">
    <source>
        <dbReference type="ARBA" id="ARBA00022676"/>
    </source>
</evidence>
<dbReference type="Gene3D" id="3.40.50.1580">
    <property type="entry name" value="Nucleoside phosphorylase domain"/>
    <property type="match status" value="1"/>
</dbReference>
<evidence type="ECO:0000256" key="5">
    <source>
        <dbReference type="PIRNR" id="PIRNR000477"/>
    </source>
</evidence>
<dbReference type="Proteomes" id="UP000269721">
    <property type="component" value="Unassembled WGS sequence"/>
</dbReference>
<dbReference type="Pfam" id="PF01048">
    <property type="entry name" value="PNP_UDP_1"/>
    <property type="match status" value="1"/>
</dbReference>
<dbReference type="UniPathway" id="UPA00606"/>
<dbReference type="GO" id="GO:0009116">
    <property type="term" value="P:nucleoside metabolic process"/>
    <property type="evidence" value="ECO:0007669"/>
    <property type="project" value="InterPro"/>
</dbReference>
<dbReference type="AlphaFoldDB" id="A0A4P9VXF1"/>
<dbReference type="EC" id="2.4.2.1" evidence="5"/>
<name>A0A4P9VXF1_9FUNG</name>
<proteinExistence type="inferred from homology"/>
<dbReference type="InterPro" id="IPR000845">
    <property type="entry name" value="Nucleoside_phosphorylase_d"/>
</dbReference>
<gene>
    <name evidence="8" type="ORF">BDK51DRAFT_23308</name>
</gene>
<evidence type="ECO:0000259" key="7">
    <source>
        <dbReference type="Pfam" id="PF01048"/>
    </source>
</evidence>
<protein>
    <recommendedName>
        <fullName evidence="5">Purine nucleoside phosphorylase</fullName>
        <ecNumber evidence="5">2.4.2.1</ecNumber>
    </recommendedName>
    <alternativeName>
        <fullName evidence="5">Inosine-guanosine phosphorylase</fullName>
    </alternativeName>
</protein>
<keyword evidence="3 5" id="KW-0328">Glycosyltransferase</keyword>
<accession>A0A4P9VXF1</accession>
<comment type="similarity">
    <text evidence="2 5">Belongs to the PNP/MTAP phosphorylase family.</text>
</comment>
<dbReference type="NCBIfam" id="NF006054">
    <property type="entry name" value="PRK08202.1"/>
    <property type="match status" value="1"/>
</dbReference>
<feature type="binding site" evidence="6">
    <location>
        <position position="235"/>
    </location>
    <ligand>
        <name>phosphate</name>
        <dbReference type="ChEBI" id="CHEBI:43474"/>
    </ligand>
</feature>
<comment type="pathway">
    <text evidence="1 5">Purine metabolism; purine nucleoside salvage.</text>
</comment>
<dbReference type="EMBL" id="ML000691">
    <property type="protein sequence ID" value="RKO83922.1"/>
    <property type="molecule type" value="Genomic_DNA"/>
</dbReference>
<dbReference type="GO" id="GO:0005737">
    <property type="term" value="C:cytoplasm"/>
    <property type="evidence" value="ECO:0007669"/>
    <property type="project" value="TreeGrafter"/>
</dbReference>
<organism evidence="8 9">
    <name type="scientific">Blyttiomyces helicus</name>
    <dbReference type="NCBI Taxonomy" id="388810"/>
    <lineage>
        <taxon>Eukaryota</taxon>
        <taxon>Fungi</taxon>
        <taxon>Fungi incertae sedis</taxon>
        <taxon>Chytridiomycota</taxon>
        <taxon>Chytridiomycota incertae sedis</taxon>
        <taxon>Chytridiomycetes</taxon>
        <taxon>Chytridiomycetes incertae sedis</taxon>
        <taxon>Blyttiomyces</taxon>
    </lineage>
</organism>
<feature type="binding site" evidence="6">
    <location>
        <begin position="98"/>
        <end position="100"/>
    </location>
    <ligand>
        <name>phosphate</name>
        <dbReference type="ChEBI" id="CHEBI:43474"/>
    </ligand>
</feature>
<evidence type="ECO:0000256" key="4">
    <source>
        <dbReference type="ARBA" id="ARBA00022679"/>
    </source>
</evidence>
<evidence type="ECO:0000313" key="8">
    <source>
        <dbReference type="EMBL" id="RKO83922.1"/>
    </source>
</evidence>
<keyword evidence="9" id="KW-1185">Reference proteome</keyword>
<dbReference type="OrthoDB" id="10261782at2759"/>
<dbReference type="InterPro" id="IPR035994">
    <property type="entry name" value="Nucleoside_phosphorylase_sf"/>
</dbReference>
<dbReference type="GO" id="GO:0004731">
    <property type="term" value="F:purine-nucleoside phosphorylase activity"/>
    <property type="evidence" value="ECO:0007669"/>
    <property type="project" value="UniProtKB-EC"/>
</dbReference>
<evidence type="ECO:0000256" key="1">
    <source>
        <dbReference type="ARBA" id="ARBA00005058"/>
    </source>
</evidence>
<feature type="binding site" evidence="6">
    <location>
        <position position="78"/>
    </location>
    <ligand>
        <name>phosphate</name>
        <dbReference type="ChEBI" id="CHEBI:43474"/>
    </ligand>
</feature>
<dbReference type="NCBIfam" id="TIGR01697">
    <property type="entry name" value="PNPH-PUNA-XAPA"/>
    <property type="match status" value="1"/>
</dbReference>
<feature type="binding site" evidence="6">
    <location>
        <position position="130"/>
    </location>
    <ligand>
        <name>phosphate</name>
        <dbReference type="ChEBI" id="CHEBI:43474"/>
    </ligand>
</feature>
<evidence type="ECO:0000313" key="9">
    <source>
        <dbReference type="Proteomes" id="UP000269721"/>
    </source>
</evidence>
<dbReference type="PANTHER" id="PTHR11904:SF9">
    <property type="entry name" value="PURINE NUCLEOSIDE PHOSPHORYLASE-RELATED"/>
    <property type="match status" value="1"/>
</dbReference>
<feature type="binding site" evidence="6">
    <location>
        <position position="216"/>
    </location>
    <ligand>
        <name>a purine D-ribonucleoside</name>
        <dbReference type="ChEBI" id="CHEBI:142355"/>
    </ligand>
</feature>
<sequence>MTTPNSLPAPGKDYFLEATYLETVEYLQERLPPALKNPEVGIVCGSGLSGLVETLEQPIVQFLYKDIPNFPISTVVGHVSKLVFGFLSGRPTVCMVGRMHLYEGHALTRTVFPIRIMKLLGCDTFIATNAAGGLNPSFAIGDIMLISDHISFGGLGGANALIGPNLNFLGPRFPPVSDAYDFNLRIAAVRAARAVGIPSDVLREGIYAFVPGPSYESRAESRFLRSVGADVVGMSTVPEVIVARHCGMRTIGITLVTNRVAVGKGRSAIAAAEAEIAREEGRLAVDEPVGDDEGVVATHAEVLETSRVRSLEMQALVKKLVELSK</sequence>
<feature type="binding site" evidence="6">
    <location>
        <position position="258"/>
    </location>
    <ligand>
        <name>a purine D-ribonucleoside</name>
        <dbReference type="ChEBI" id="CHEBI:142355"/>
    </ligand>
</feature>
<reference evidence="9" key="1">
    <citation type="journal article" date="2018" name="Nat. Microbiol.">
        <title>Leveraging single-cell genomics to expand the fungal tree of life.</title>
        <authorList>
            <person name="Ahrendt S.R."/>
            <person name="Quandt C.A."/>
            <person name="Ciobanu D."/>
            <person name="Clum A."/>
            <person name="Salamov A."/>
            <person name="Andreopoulos B."/>
            <person name="Cheng J.F."/>
            <person name="Woyke T."/>
            <person name="Pelin A."/>
            <person name="Henrissat B."/>
            <person name="Reynolds N.K."/>
            <person name="Benny G.L."/>
            <person name="Smith M.E."/>
            <person name="James T.Y."/>
            <person name="Grigoriev I.V."/>
        </authorList>
    </citation>
    <scope>NUCLEOTIDE SEQUENCE [LARGE SCALE GENOMIC DNA]</scope>
</reference>
<dbReference type="PIRSF" id="PIRSF000477">
    <property type="entry name" value="PurNPase"/>
    <property type="match status" value="1"/>
</dbReference>